<dbReference type="RefSeq" id="WP_248155134.1">
    <property type="nucleotide sequence ID" value="NZ_JALNMJ010000009.1"/>
</dbReference>
<organism evidence="2 3">
    <name type="scientific">Roseibium sediminicola</name>
    <dbReference type="NCBI Taxonomy" id="2933272"/>
    <lineage>
        <taxon>Bacteria</taxon>
        <taxon>Pseudomonadati</taxon>
        <taxon>Pseudomonadota</taxon>
        <taxon>Alphaproteobacteria</taxon>
        <taxon>Hyphomicrobiales</taxon>
        <taxon>Stappiaceae</taxon>
        <taxon>Roseibium</taxon>
    </lineage>
</organism>
<evidence type="ECO:0000313" key="2">
    <source>
        <dbReference type="EMBL" id="MCK7613355.1"/>
    </source>
</evidence>
<feature type="chain" id="PRO_5045955900" evidence="1">
    <location>
        <begin position="34"/>
        <end position="207"/>
    </location>
</feature>
<keyword evidence="1" id="KW-0732">Signal</keyword>
<name>A0ABT0GV79_9HYPH</name>
<dbReference type="Proteomes" id="UP001431221">
    <property type="component" value="Unassembled WGS sequence"/>
</dbReference>
<reference evidence="2" key="1">
    <citation type="submission" date="2022-04" db="EMBL/GenBank/DDBJ databases">
        <title>Roseibium sp. CAU 1639 isolated from mud.</title>
        <authorList>
            <person name="Kim W."/>
        </authorList>
    </citation>
    <scope>NUCLEOTIDE SEQUENCE</scope>
    <source>
        <strain evidence="2">CAU 1639</strain>
    </source>
</reference>
<proteinExistence type="predicted"/>
<gene>
    <name evidence="2" type="ORF">M0H32_14360</name>
</gene>
<accession>A0ABT0GV79</accession>
<evidence type="ECO:0000313" key="3">
    <source>
        <dbReference type="Proteomes" id="UP001431221"/>
    </source>
</evidence>
<evidence type="ECO:0000256" key="1">
    <source>
        <dbReference type="SAM" id="SignalP"/>
    </source>
</evidence>
<dbReference type="EMBL" id="JALNMJ010000009">
    <property type="protein sequence ID" value="MCK7613355.1"/>
    <property type="molecule type" value="Genomic_DNA"/>
</dbReference>
<keyword evidence="3" id="KW-1185">Reference proteome</keyword>
<sequence>MFGPAFRRTRPFLRPKSLWLVLVLAVPGPSSWASDLDAFNPAKTDPAMFRIAVRHSHRLDVPQGGARVKILLKDRKSGNVLREKEVLLTRTIPVIRPEKLLSGRRGDERVSIYRIPDRQVAELRALQAKYLAMPKERQDKIAGELVIDVAGCKVDPQDSGQMLISTYLKTSEFQDYVLLEKDFDLRNVPLTDRSGQRDPVKPCLQQQ</sequence>
<feature type="signal peptide" evidence="1">
    <location>
        <begin position="1"/>
        <end position="33"/>
    </location>
</feature>
<comment type="caution">
    <text evidence="2">The sequence shown here is derived from an EMBL/GenBank/DDBJ whole genome shotgun (WGS) entry which is preliminary data.</text>
</comment>
<protein>
    <submittedName>
        <fullName evidence="2">Uncharacterized protein</fullName>
    </submittedName>
</protein>